<dbReference type="PROSITE" id="PS00395">
    <property type="entry name" value="ALANINE_RACEMASE"/>
    <property type="match status" value="1"/>
</dbReference>
<dbReference type="Pfam" id="PF00842">
    <property type="entry name" value="Ala_racemase_C"/>
    <property type="match status" value="1"/>
</dbReference>
<organism evidence="6 7">
    <name type="scientific">Thiobacter aerophilum</name>
    <dbReference type="NCBI Taxonomy" id="3121275"/>
    <lineage>
        <taxon>Bacteria</taxon>
        <taxon>Pseudomonadati</taxon>
        <taxon>Pseudomonadota</taxon>
        <taxon>Betaproteobacteria</taxon>
        <taxon>Burkholderiales</taxon>
        <taxon>Thiobacteraceae</taxon>
        <taxon>Thiobacter</taxon>
    </lineage>
</organism>
<comment type="catalytic activity">
    <reaction evidence="4">
        <text>L-alanine = D-alanine</text>
        <dbReference type="Rhea" id="RHEA:20249"/>
        <dbReference type="ChEBI" id="CHEBI:57416"/>
        <dbReference type="ChEBI" id="CHEBI:57972"/>
        <dbReference type="EC" id="5.1.1.1"/>
    </reaction>
</comment>
<feature type="domain" description="Alanine racemase C-terminal" evidence="5">
    <location>
        <begin position="235"/>
        <end position="359"/>
    </location>
</feature>
<dbReference type="SMART" id="SM01005">
    <property type="entry name" value="Ala_racemase_C"/>
    <property type="match status" value="1"/>
</dbReference>
<dbReference type="InterPro" id="IPR029066">
    <property type="entry name" value="PLP-binding_barrel"/>
</dbReference>
<sequence>MSRIASSRPLTALVHRDALAHNLRRVREAAPTARVLAVVKANAYGHGLITVARALVEADGFGVLGLDEAVRLREAGFAHPILLLEGPFAAEDLVEAARLGLAIVVHSEEQLSMLETTPLTRPLDVFLKVNTGMNRLGFAPEAFAAARARLLASQRVGRITCMTHFATADEPAGLGAQFARFRALIGATMPFSAANSAALLRYPETHGDWVRPGIMLYGASPFADVSAAALGLRPAMSLVSRIIAVQRLRRGDAVGYGASFVASDDMRVGIVACGYADGYPRHAGTGTPVLVAGQRSRTVGRVSMDMLCVDLTNLPDAGVGTPVTLWGQGLPVEEVAQAAGTISYELLTGRAERVPLVEA</sequence>
<dbReference type="EC" id="5.1.1.1" evidence="4"/>
<dbReference type="RefSeq" id="WP_347306671.1">
    <property type="nucleotide sequence ID" value="NZ_JBAJEX010000001.1"/>
</dbReference>
<dbReference type="PANTHER" id="PTHR30511:SF0">
    <property type="entry name" value="ALANINE RACEMASE, CATABOLIC-RELATED"/>
    <property type="match status" value="1"/>
</dbReference>
<feature type="modified residue" description="N6-(pyridoxal phosphate)lysine" evidence="4">
    <location>
        <position position="40"/>
    </location>
</feature>
<feature type="binding site" evidence="4">
    <location>
        <position position="304"/>
    </location>
    <ligand>
        <name>substrate</name>
    </ligand>
</feature>
<dbReference type="EMBL" id="JBAJEX010000001">
    <property type="protein sequence ID" value="MEO1766015.1"/>
    <property type="molecule type" value="Genomic_DNA"/>
</dbReference>
<dbReference type="Pfam" id="PF01168">
    <property type="entry name" value="Ala_racemase_N"/>
    <property type="match status" value="1"/>
</dbReference>
<evidence type="ECO:0000256" key="1">
    <source>
        <dbReference type="ARBA" id="ARBA00001933"/>
    </source>
</evidence>
<keyword evidence="7" id="KW-1185">Reference proteome</keyword>
<evidence type="ECO:0000256" key="2">
    <source>
        <dbReference type="ARBA" id="ARBA00022898"/>
    </source>
</evidence>
<dbReference type="InterPro" id="IPR020622">
    <property type="entry name" value="Ala_racemase_pyridoxalP-BS"/>
</dbReference>
<dbReference type="SUPFAM" id="SSF51419">
    <property type="entry name" value="PLP-binding barrel"/>
    <property type="match status" value="1"/>
</dbReference>
<gene>
    <name evidence="6" type="primary">alr</name>
    <name evidence="6" type="ORF">V6E02_02150</name>
</gene>
<proteinExistence type="inferred from homology"/>
<keyword evidence="3 4" id="KW-0413">Isomerase</keyword>
<evidence type="ECO:0000313" key="6">
    <source>
        <dbReference type="EMBL" id="MEO1766015.1"/>
    </source>
</evidence>
<comment type="cofactor">
    <cofactor evidence="1 4">
        <name>pyridoxal 5'-phosphate</name>
        <dbReference type="ChEBI" id="CHEBI:597326"/>
    </cofactor>
</comment>
<evidence type="ECO:0000259" key="5">
    <source>
        <dbReference type="SMART" id="SM01005"/>
    </source>
</evidence>
<dbReference type="InterPro" id="IPR001608">
    <property type="entry name" value="Ala_racemase_N"/>
</dbReference>
<dbReference type="GO" id="GO:0008784">
    <property type="term" value="F:alanine racemase activity"/>
    <property type="evidence" value="ECO:0007669"/>
    <property type="project" value="UniProtKB-EC"/>
</dbReference>
<dbReference type="HAMAP" id="MF_01201">
    <property type="entry name" value="Ala_racemase"/>
    <property type="match status" value="1"/>
</dbReference>
<comment type="function">
    <text evidence="4">Catalyzes the interconversion of L-alanine and D-alanine. May also act on other amino acids.</text>
</comment>
<evidence type="ECO:0000256" key="3">
    <source>
        <dbReference type="ARBA" id="ARBA00023235"/>
    </source>
</evidence>
<comment type="similarity">
    <text evidence="4">Belongs to the alanine racemase family.</text>
</comment>
<dbReference type="PRINTS" id="PR00992">
    <property type="entry name" value="ALARACEMASE"/>
</dbReference>
<reference evidence="6 7" key="1">
    <citation type="submission" date="2024-02" db="EMBL/GenBank/DDBJ databases">
        <title>New thermophilic sulfur-oxidizing bacteria from a hot springs of the Uzon caldera (Kamchatka, Russia).</title>
        <authorList>
            <person name="Dukat A.M."/>
            <person name="Elcheninov A.G."/>
            <person name="Frolov E.N."/>
        </authorList>
    </citation>
    <scope>NUCLEOTIDE SEQUENCE [LARGE SCALE GENOMIC DNA]</scope>
    <source>
        <strain evidence="6 7">AK1</strain>
    </source>
</reference>
<dbReference type="InterPro" id="IPR009006">
    <property type="entry name" value="Ala_racemase/Decarboxylase_C"/>
</dbReference>
<dbReference type="InterPro" id="IPR011079">
    <property type="entry name" value="Ala_racemase_C"/>
</dbReference>
<protein>
    <recommendedName>
        <fullName evidence="4">Alanine racemase</fullName>
        <ecNumber evidence="4">5.1.1.1</ecNumber>
    </recommendedName>
</protein>
<evidence type="ECO:0000313" key="7">
    <source>
        <dbReference type="Proteomes" id="UP001482231"/>
    </source>
</evidence>
<dbReference type="Gene3D" id="3.20.20.10">
    <property type="entry name" value="Alanine racemase"/>
    <property type="match status" value="1"/>
</dbReference>
<feature type="binding site" evidence="4">
    <location>
        <position position="135"/>
    </location>
    <ligand>
        <name>substrate</name>
    </ligand>
</feature>
<dbReference type="Proteomes" id="UP001482231">
    <property type="component" value="Unassembled WGS sequence"/>
</dbReference>
<feature type="active site" description="Proton acceptor; specific for D-alanine" evidence="4">
    <location>
        <position position="40"/>
    </location>
</feature>
<accession>A0ABV0EBI3</accession>
<dbReference type="Gene3D" id="2.40.37.10">
    <property type="entry name" value="Lyase, Ornithine Decarboxylase, Chain A, domain 1"/>
    <property type="match status" value="1"/>
</dbReference>
<comment type="pathway">
    <text evidence="4">Amino-acid biosynthesis; D-alanine biosynthesis; D-alanine from L-alanine: step 1/1.</text>
</comment>
<dbReference type="SUPFAM" id="SSF50621">
    <property type="entry name" value="Alanine racemase C-terminal domain-like"/>
    <property type="match status" value="1"/>
</dbReference>
<dbReference type="NCBIfam" id="TIGR00492">
    <property type="entry name" value="alr"/>
    <property type="match status" value="1"/>
</dbReference>
<dbReference type="InterPro" id="IPR000821">
    <property type="entry name" value="Ala_racemase"/>
</dbReference>
<comment type="caution">
    <text evidence="6">The sequence shown here is derived from an EMBL/GenBank/DDBJ whole genome shotgun (WGS) entry which is preliminary data.</text>
</comment>
<dbReference type="CDD" id="cd06827">
    <property type="entry name" value="PLPDE_III_AR_proteobact"/>
    <property type="match status" value="1"/>
</dbReference>
<name>A0ABV0EBI3_9BURK</name>
<feature type="active site" description="Proton acceptor; specific for L-alanine" evidence="4">
    <location>
        <position position="256"/>
    </location>
</feature>
<evidence type="ECO:0000256" key="4">
    <source>
        <dbReference type="HAMAP-Rule" id="MF_01201"/>
    </source>
</evidence>
<keyword evidence="2 4" id="KW-0663">Pyridoxal phosphate</keyword>
<dbReference type="PANTHER" id="PTHR30511">
    <property type="entry name" value="ALANINE RACEMASE"/>
    <property type="match status" value="1"/>
</dbReference>